<evidence type="ECO:0000256" key="11">
    <source>
        <dbReference type="ARBA" id="ARBA00023136"/>
    </source>
</evidence>
<keyword evidence="6 12" id="KW-0479">Metal-binding</keyword>
<keyword evidence="7" id="KW-1133">Transmembrane helix</keyword>
<dbReference type="InterPro" id="IPR001128">
    <property type="entry name" value="Cyt_P450"/>
</dbReference>
<comment type="cofactor">
    <cofactor evidence="1 12">
        <name>heme</name>
        <dbReference type="ChEBI" id="CHEBI:30413"/>
    </cofactor>
</comment>
<evidence type="ECO:0000313" key="15">
    <source>
        <dbReference type="EnsemblPlants" id="AUR62038346-RA:cds"/>
    </source>
</evidence>
<dbReference type="Gene3D" id="1.10.630.10">
    <property type="entry name" value="Cytochrome P450"/>
    <property type="match status" value="1"/>
</dbReference>
<evidence type="ECO:0000256" key="10">
    <source>
        <dbReference type="ARBA" id="ARBA00023033"/>
    </source>
</evidence>
<evidence type="ECO:0000256" key="8">
    <source>
        <dbReference type="ARBA" id="ARBA00023002"/>
    </source>
</evidence>
<dbReference type="AlphaFoldDB" id="A0A803N062"/>
<dbReference type="SUPFAM" id="SSF48264">
    <property type="entry name" value="Cytochrome P450"/>
    <property type="match status" value="1"/>
</dbReference>
<dbReference type="GO" id="GO:0004497">
    <property type="term" value="F:monooxygenase activity"/>
    <property type="evidence" value="ECO:0007669"/>
    <property type="project" value="UniProtKB-KW"/>
</dbReference>
<keyword evidence="4 12" id="KW-0349">Heme</keyword>
<organism evidence="15 16">
    <name type="scientific">Chenopodium quinoa</name>
    <name type="common">Quinoa</name>
    <dbReference type="NCBI Taxonomy" id="63459"/>
    <lineage>
        <taxon>Eukaryota</taxon>
        <taxon>Viridiplantae</taxon>
        <taxon>Streptophyta</taxon>
        <taxon>Embryophyta</taxon>
        <taxon>Tracheophyta</taxon>
        <taxon>Spermatophyta</taxon>
        <taxon>Magnoliopsida</taxon>
        <taxon>eudicotyledons</taxon>
        <taxon>Gunneridae</taxon>
        <taxon>Pentapetalae</taxon>
        <taxon>Caryophyllales</taxon>
        <taxon>Chenopodiaceae</taxon>
        <taxon>Chenopodioideae</taxon>
        <taxon>Atripliceae</taxon>
        <taxon>Chenopodium</taxon>
    </lineage>
</organism>
<reference evidence="15" key="1">
    <citation type="journal article" date="2017" name="Nature">
        <title>The genome of Chenopodium quinoa.</title>
        <authorList>
            <person name="Jarvis D.E."/>
            <person name="Ho Y.S."/>
            <person name="Lightfoot D.J."/>
            <person name="Schmoeckel S.M."/>
            <person name="Li B."/>
            <person name="Borm T.J.A."/>
            <person name="Ohyanagi H."/>
            <person name="Mineta K."/>
            <person name="Michell C.T."/>
            <person name="Saber N."/>
            <person name="Kharbatia N.M."/>
            <person name="Rupper R.R."/>
            <person name="Sharp A.R."/>
            <person name="Dally N."/>
            <person name="Boughton B.A."/>
            <person name="Woo Y.H."/>
            <person name="Gao G."/>
            <person name="Schijlen E.G.W.M."/>
            <person name="Guo X."/>
            <person name="Momin A.A."/>
            <person name="Negrao S."/>
            <person name="Al-Babili S."/>
            <person name="Gehring C."/>
            <person name="Roessner U."/>
            <person name="Jung C."/>
            <person name="Murphy K."/>
            <person name="Arold S.T."/>
            <person name="Gojobori T."/>
            <person name="van der Linden C.G."/>
            <person name="van Loo E.N."/>
            <person name="Jellen E.N."/>
            <person name="Maughan P.J."/>
            <person name="Tester M."/>
        </authorList>
    </citation>
    <scope>NUCLEOTIDE SEQUENCE [LARGE SCALE GENOMIC DNA]</scope>
    <source>
        <strain evidence="15">cv. PI 614886</strain>
    </source>
</reference>
<evidence type="ECO:0000256" key="4">
    <source>
        <dbReference type="ARBA" id="ARBA00022617"/>
    </source>
</evidence>
<dbReference type="Proteomes" id="UP000596660">
    <property type="component" value="Unplaced"/>
</dbReference>
<feature type="signal peptide" evidence="14">
    <location>
        <begin position="1"/>
        <end position="23"/>
    </location>
</feature>
<evidence type="ECO:0000256" key="3">
    <source>
        <dbReference type="ARBA" id="ARBA00010617"/>
    </source>
</evidence>
<protein>
    <recommendedName>
        <fullName evidence="17">Cytochrome P450</fullName>
    </recommendedName>
</protein>
<proteinExistence type="inferred from homology"/>
<keyword evidence="10 13" id="KW-0503">Monooxygenase</keyword>
<dbReference type="PRINTS" id="PR00385">
    <property type="entry name" value="P450"/>
</dbReference>
<accession>A0A803N062</accession>
<keyword evidence="14" id="KW-0732">Signal</keyword>
<evidence type="ECO:0000256" key="1">
    <source>
        <dbReference type="ARBA" id="ARBA00001971"/>
    </source>
</evidence>
<dbReference type="GO" id="GO:0005506">
    <property type="term" value="F:iron ion binding"/>
    <property type="evidence" value="ECO:0007669"/>
    <property type="project" value="InterPro"/>
</dbReference>
<comment type="similarity">
    <text evidence="3 13">Belongs to the cytochrome P450 family.</text>
</comment>
<feature type="binding site" description="axial binding residue" evidence="12">
    <location>
        <position position="284"/>
    </location>
    <ligand>
        <name>heme</name>
        <dbReference type="ChEBI" id="CHEBI:30413"/>
    </ligand>
    <ligandPart>
        <name>Fe</name>
        <dbReference type="ChEBI" id="CHEBI:18248"/>
    </ligandPart>
</feature>
<keyword evidence="8 13" id="KW-0560">Oxidoreductase</keyword>
<dbReference type="Gramene" id="AUR62038346-RA">
    <property type="protein sequence ID" value="AUR62038346-RA:cds"/>
    <property type="gene ID" value="AUR62038346"/>
</dbReference>
<keyword evidence="16" id="KW-1185">Reference proteome</keyword>
<evidence type="ECO:0000256" key="2">
    <source>
        <dbReference type="ARBA" id="ARBA00004167"/>
    </source>
</evidence>
<evidence type="ECO:0000256" key="6">
    <source>
        <dbReference type="ARBA" id="ARBA00022723"/>
    </source>
</evidence>
<feature type="chain" id="PRO_5031341993" description="Cytochrome P450" evidence="14">
    <location>
        <begin position="24"/>
        <end position="342"/>
    </location>
</feature>
<dbReference type="GO" id="GO:0016705">
    <property type="term" value="F:oxidoreductase activity, acting on paired donors, with incorporation or reduction of molecular oxygen"/>
    <property type="evidence" value="ECO:0007669"/>
    <property type="project" value="InterPro"/>
</dbReference>
<dbReference type="EnsemblPlants" id="AUR62038346-RA">
    <property type="protein sequence ID" value="AUR62038346-RA:cds"/>
    <property type="gene ID" value="AUR62038346"/>
</dbReference>
<comment type="subcellular location">
    <subcellularLocation>
        <location evidence="2">Membrane</location>
        <topology evidence="2">Single-pass membrane protein</topology>
    </subcellularLocation>
</comment>
<evidence type="ECO:0000256" key="9">
    <source>
        <dbReference type="ARBA" id="ARBA00023004"/>
    </source>
</evidence>
<dbReference type="PRINTS" id="PR00463">
    <property type="entry name" value="EP450I"/>
</dbReference>
<keyword evidence="9 12" id="KW-0408">Iron</keyword>
<evidence type="ECO:0008006" key="17">
    <source>
        <dbReference type="Google" id="ProtNLM"/>
    </source>
</evidence>
<dbReference type="GO" id="GO:0020037">
    <property type="term" value="F:heme binding"/>
    <property type="evidence" value="ECO:0007669"/>
    <property type="project" value="InterPro"/>
</dbReference>
<evidence type="ECO:0000256" key="5">
    <source>
        <dbReference type="ARBA" id="ARBA00022692"/>
    </source>
</evidence>
<dbReference type="Pfam" id="PF00067">
    <property type="entry name" value="p450"/>
    <property type="match status" value="1"/>
</dbReference>
<dbReference type="InterPro" id="IPR002401">
    <property type="entry name" value="Cyt_P450_E_grp-I"/>
</dbReference>
<dbReference type="FunFam" id="1.10.630.10:FF:000126">
    <property type="entry name" value="Predicted protein"/>
    <property type="match status" value="1"/>
</dbReference>
<dbReference type="PANTHER" id="PTHR47955">
    <property type="entry name" value="CYTOCHROME P450 FAMILY 71 PROTEIN"/>
    <property type="match status" value="1"/>
</dbReference>
<dbReference type="PROSITE" id="PS00086">
    <property type="entry name" value="CYTOCHROME_P450"/>
    <property type="match status" value="1"/>
</dbReference>
<name>A0A803N062_CHEQI</name>
<dbReference type="PANTHER" id="PTHR47955:SF22">
    <property type="entry name" value="CYTOCHROME P450 83B1-LIKE"/>
    <property type="match status" value="1"/>
</dbReference>
<dbReference type="InterPro" id="IPR017972">
    <property type="entry name" value="Cyt_P450_CS"/>
</dbReference>
<keyword evidence="11" id="KW-0472">Membrane</keyword>
<reference evidence="15" key="2">
    <citation type="submission" date="2021-03" db="UniProtKB">
        <authorList>
            <consortium name="EnsemblPlants"/>
        </authorList>
    </citation>
    <scope>IDENTIFICATION</scope>
</reference>
<evidence type="ECO:0000256" key="12">
    <source>
        <dbReference type="PIRSR" id="PIRSR602401-1"/>
    </source>
</evidence>
<evidence type="ECO:0000256" key="14">
    <source>
        <dbReference type="SAM" id="SignalP"/>
    </source>
</evidence>
<evidence type="ECO:0000313" key="16">
    <source>
        <dbReference type="Proteomes" id="UP000596660"/>
    </source>
</evidence>
<evidence type="ECO:0000256" key="7">
    <source>
        <dbReference type="ARBA" id="ARBA00022989"/>
    </source>
</evidence>
<sequence>MGLFSMAFTGGSFILLGAWESLSSSSQPLQQPPYNEHISIGSRYYSLLRDVEVMFTSMFYTDYVPLFGGFLDKLNGQSSMLERTFKDLNAVIEKIINDHLYKSNLLESAQNDDTVDVLLGLLNDSTFPFNTMNHIKAIMMNLFVGANTISAAVIWALAELIKNPIPMKKVQEEIRSVAQNKGYILEGDLSKLKYFKAVVKETFRLHPLAPILVPRETLQKCNMQGYDILPKTIVIINAWAIQRDPEYWKDPEVFMPERFMESSVELKGHDVMSMIPFGGGRRVCPGYTFSPVSLELVLANLLYSFNWELPDGLSKEEIDSNVLPGIIMHNEKQLCLIAKKSF</sequence>
<dbReference type="GO" id="GO:0016020">
    <property type="term" value="C:membrane"/>
    <property type="evidence" value="ECO:0007669"/>
    <property type="project" value="UniProtKB-SubCell"/>
</dbReference>
<dbReference type="InterPro" id="IPR036396">
    <property type="entry name" value="Cyt_P450_sf"/>
</dbReference>
<keyword evidence="5" id="KW-0812">Transmembrane</keyword>
<evidence type="ECO:0000256" key="13">
    <source>
        <dbReference type="RuleBase" id="RU000461"/>
    </source>
</evidence>